<dbReference type="Proteomes" id="UP000580250">
    <property type="component" value="Unassembled WGS sequence"/>
</dbReference>
<dbReference type="InterPro" id="IPR000742">
    <property type="entry name" value="EGF"/>
</dbReference>
<feature type="domain" description="EGF-like" evidence="15">
    <location>
        <begin position="400"/>
        <end position="441"/>
    </location>
</feature>
<dbReference type="GO" id="GO:0071944">
    <property type="term" value="C:cell periphery"/>
    <property type="evidence" value="ECO:0007669"/>
    <property type="project" value="UniProtKB-ARBA"/>
</dbReference>
<feature type="region of interest" description="Disordered" evidence="12">
    <location>
        <begin position="1044"/>
        <end position="1067"/>
    </location>
</feature>
<feature type="compositionally biased region" description="Polar residues" evidence="12">
    <location>
        <begin position="970"/>
        <end position="985"/>
    </location>
</feature>
<feature type="chain" id="PRO_5028195686" evidence="14">
    <location>
        <begin position="26"/>
        <end position="1302"/>
    </location>
</feature>
<proteinExistence type="predicted"/>
<keyword evidence="9" id="KW-1015">Disulfide bond</keyword>
<feature type="compositionally biased region" description="Basic and acidic residues" evidence="12">
    <location>
        <begin position="717"/>
        <end position="726"/>
    </location>
</feature>
<evidence type="ECO:0000256" key="14">
    <source>
        <dbReference type="SAM" id="SignalP"/>
    </source>
</evidence>
<feature type="transmembrane region" description="Helical" evidence="13">
    <location>
        <begin position="1090"/>
        <end position="1113"/>
    </location>
</feature>
<evidence type="ECO:0000256" key="3">
    <source>
        <dbReference type="ARBA" id="ARBA00022692"/>
    </source>
</evidence>
<dbReference type="PANTHER" id="PTHR13802">
    <property type="entry name" value="MUCIN 4-RELATED"/>
    <property type="match status" value="1"/>
</dbReference>
<evidence type="ECO:0000256" key="12">
    <source>
        <dbReference type="SAM" id="MobiDB-lite"/>
    </source>
</evidence>
<dbReference type="InterPro" id="IPR003886">
    <property type="entry name" value="NIDO_dom"/>
</dbReference>
<evidence type="ECO:0000259" key="15">
    <source>
        <dbReference type="PROSITE" id="PS50026"/>
    </source>
</evidence>
<feature type="compositionally biased region" description="Basic and acidic residues" evidence="12">
    <location>
        <begin position="749"/>
        <end position="760"/>
    </location>
</feature>
<dbReference type="InterPro" id="IPR051495">
    <property type="entry name" value="Epithelial_Barrier/Signaling"/>
</dbReference>
<dbReference type="InterPro" id="IPR024731">
    <property type="entry name" value="NELL2-like_EGF"/>
</dbReference>
<dbReference type="InterPro" id="IPR009030">
    <property type="entry name" value="Growth_fac_rcpt_cys_sf"/>
</dbReference>
<dbReference type="PROSITE" id="PS51220">
    <property type="entry name" value="NIDO"/>
    <property type="match status" value="2"/>
</dbReference>
<feature type="domain" description="NIDO" evidence="16">
    <location>
        <begin position="152"/>
        <end position="291"/>
    </location>
</feature>
<evidence type="ECO:0000256" key="11">
    <source>
        <dbReference type="PROSITE-ProRule" id="PRU00076"/>
    </source>
</evidence>
<dbReference type="InterPro" id="IPR000152">
    <property type="entry name" value="EGF-type_Asp/Asn_hydroxyl_site"/>
</dbReference>
<comment type="caution">
    <text evidence="11">Lacks conserved residue(s) required for the propagation of feature annotation.</text>
</comment>
<evidence type="ECO:0000313" key="18">
    <source>
        <dbReference type="Proteomes" id="UP000580250"/>
    </source>
</evidence>
<reference evidence="17 18" key="1">
    <citation type="submission" date="2020-08" db="EMBL/GenBank/DDBJ databases">
        <authorList>
            <person name="Koutsovoulos G."/>
            <person name="Danchin GJ E."/>
        </authorList>
    </citation>
    <scope>NUCLEOTIDE SEQUENCE [LARGE SCALE GENOMIC DNA]</scope>
</reference>
<evidence type="ECO:0000313" key="17">
    <source>
        <dbReference type="EMBL" id="CAD2198985.1"/>
    </source>
</evidence>
<evidence type="ECO:0000256" key="4">
    <source>
        <dbReference type="ARBA" id="ARBA00022729"/>
    </source>
</evidence>
<dbReference type="GO" id="GO:0048513">
    <property type="term" value="P:animal organ development"/>
    <property type="evidence" value="ECO:0007669"/>
    <property type="project" value="UniProtKB-ARBA"/>
</dbReference>
<feature type="compositionally biased region" description="Basic and acidic residues" evidence="12">
    <location>
        <begin position="947"/>
        <end position="957"/>
    </location>
</feature>
<dbReference type="PROSITE" id="PS50026">
    <property type="entry name" value="EGF_3"/>
    <property type="match status" value="1"/>
</dbReference>
<dbReference type="SUPFAM" id="SSF57196">
    <property type="entry name" value="EGF/Laminin"/>
    <property type="match status" value="1"/>
</dbReference>
<evidence type="ECO:0000256" key="8">
    <source>
        <dbReference type="ARBA" id="ARBA00023136"/>
    </source>
</evidence>
<feature type="signal peptide" evidence="14">
    <location>
        <begin position="1"/>
        <end position="25"/>
    </location>
</feature>
<keyword evidence="7 13" id="KW-1133">Transmembrane helix</keyword>
<dbReference type="PANTHER" id="PTHR13802:SF64">
    <property type="entry name" value="DENDRITE EXTENSION DEFECTIVE PROTEIN 1"/>
    <property type="match status" value="1"/>
</dbReference>
<gene>
    <name evidence="17" type="ORF">MENT_LOCUS52346</name>
</gene>
<evidence type="ECO:0000256" key="9">
    <source>
        <dbReference type="ARBA" id="ARBA00023157"/>
    </source>
</evidence>
<feature type="region of interest" description="Disordered" evidence="12">
    <location>
        <begin position="947"/>
        <end position="985"/>
    </location>
</feature>
<dbReference type="GO" id="GO:0048731">
    <property type="term" value="P:system development"/>
    <property type="evidence" value="ECO:0007669"/>
    <property type="project" value="UniProtKB-ARBA"/>
</dbReference>
<dbReference type="GO" id="GO:0016020">
    <property type="term" value="C:membrane"/>
    <property type="evidence" value="ECO:0007669"/>
    <property type="project" value="UniProtKB-SubCell"/>
</dbReference>
<feature type="domain" description="NIDO" evidence="16">
    <location>
        <begin position="518"/>
        <end position="672"/>
    </location>
</feature>
<dbReference type="InterPro" id="IPR001881">
    <property type="entry name" value="EGF-like_Ca-bd_dom"/>
</dbReference>
<dbReference type="SMART" id="SM00179">
    <property type="entry name" value="EGF_CA"/>
    <property type="match status" value="1"/>
</dbReference>
<feature type="compositionally biased region" description="Polar residues" evidence="12">
    <location>
        <begin position="1248"/>
        <end position="1257"/>
    </location>
</feature>
<feature type="compositionally biased region" description="Low complexity" evidence="12">
    <location>
        <begin position="1215"/>
        <end position="1247"/>
    </location>
</feature>
<evidence type="ECO:0000256" key="6">
    <source>
        <dbReference type="ARBA" id="ARBA00022837"/>
    </source>
</evidence>
<feature type="region of interest" description="Disordered" evidence="12">
    <location>
        <begin position="1201"/>
        <end position="1302"/>
    </location>
</feature>
<dbReference type="OrthoDB" id="6236007at2759"/>
<keyword evidence="4 14" id="KW-0732">Signal</keyword>
<dbReference type="PROSITE" id="PS01187">
    <property type="entry name" value="EGF_CA"/>
    <property type="match status" value="1"/>
</dbReference>
<dbReference type="Gene3D" id="2.170.300.10">
    <property type="entry name" value="Tie2 ligand-binding domain superfamily"/>
    <property type="match status" value="1"/>
</dbReference>
<keyword evidence="10" id="KW-0325">Glycoprotein</keyword>
<evidence type="ECO:0000256" key="10">
    <source>
        <dbReference type="ARBA" id="ARBA00023180"/>
    </source>
</evidence>
<organism evidence="17 18">
    <name type="scientific">Meloidogyne enterolobii</name>
    <name type="common">Root-knot nematode worm</name>
    <name type="synonym">Meloidogyne mayaguensis</name>
    <dbReference type="NCBI Taxonomy" id="390850"/>
    <lineage>
        <taxon>Eukaryota</taxon>
        <taxon>Metazoa</taxon>
        <taxon>Ecdysozoa</taxon>
        <taxon>Nematoda</taxon>
        <taxon>Chromadorea</taxon>
        <taxon>Rhabditida</taxon>
        <taxon>Tylenchina</taxon>
        <taxon>Tylenchomorpha</taxon>
        <taxon>Tylenchoidea</taxon>
        <taxon>Meloidogynidae</taxon>
        <taxon>Meloidogyninae</taxon>
        <taxon>Meloidogyne</taxon>
    </lineage>
</organism>
<accession>A0A6V7XIA4</accession>
<dbReference type="EMBL" id="CAJEWN010001633">
    <property type="protein sequence ID" value="CAD2198985.1"/>
    <property type="molecule type" value="Genomic_DNA"/>
</dbReference>
<evidence type="ECO:0000256" key="2">
    <source>
        <dbReference type="ARBA" id="ARBA00022536"/>
    </source>
</evidence>
<feature type="region of interest" description="Disordered" evidence="12">
    <location>
        <begin position="689"/>
        <end position="773"/>
    </location>
</feature>
<keyword evidence="8 13" id="KW-0472">Membrane</keyword>
<dbReference type="SMART" id="SM00539">
    <property type="entry name" value="NIDO"/>
    <property type="match status" value="2"/>
</dbReference>
<feature type="compositionally biased region" description="Low complexity" evidence="12">
    <location>
        <begin position="808"/>
        <end position="818"/>
    </location>
</feature>
<protein>
    <submittedName>
        <fullName evidence="17">Uncharacterized protein</fullName>
    </submittedName>
</protein>
<comment type="subcellular location">
    <subcellularLocation>
        <location evidence="1">Membrane</location>
        <topology evidence="1">Single-pass type I membrane protein</topology>
    </subcellularLocation>
</comment>
<feature type="region of interest" description="Disordered" evidence="12">
    <location>
        <begin position="808"/>
        <end position="845"/>
    </location>
</feature>
<evidence type="ECO:0000256" key="1">
    <source>
        <dbReference type="ARBA" id="ARBA00004479"/>
    </source>
</evidence>
<keyword evidence="6" id="KW-0106">Calcium</keyword>
<dbReference type="PROSITE" id="PS01186">
    <property type="entry name" value="EGF_2"/>
    <property type="match status" value="1"/>
</dbReference>
<evidence type="ECO:0000256" key="7">
    <source>
        <dbReference type="ARBA" id="ARBA00022989"/>
    </source>
</evidence>
<dbReference type="PROSITE" id="PS00010">
    <property type="entry name" value="ASX_HYDROXYL"/>
    <property type="match status" value="1"/>
</dbReference>
<keyword evidence="3 13" id="KW-0812">Transmembrane</keyword>
<evidence type="ECO:0000259" key="16">
    <source>
        <dbReference type="PROSITE" id="PS51220"/>
    </source>
</evidence>
<evidence type="ECO:0000256" key="5">
    <source>
        <dbReference type="ARBA" id="ARBA00022737"/>
    </source>
</evidence>
<sequence>MQPPKMLIIGFILSFLILNAQHCKSMRVDPQRIMARLRLEMEEAEERSGGRNRRQLLGGGSPKEETIQVTAPLFSSRLFEYGPAANDKELLLSSNGGGLDIAKRMPLSRPLLFYGQPHSAIWILSNGGIGFEQSARQYRANILPSNVRIIAPFWNRNDLRVGGKIFYREVTGGRVLDRGQSEIRYQYELEVKVHTAVLVTFDKMQPVGTDPLPDENTNTFQLALFSTSNGTFANFIYSNIGWTQGAEAGFNAGDGNNFFALPTSGTGNIMYLEDYGNTGIPGEWMFILGDERIQRCKAGIKGDTCDEACKAGEFGPDCVRCCHCAEGTCHEATGECKKGECSQCWTGIACQQKQSRCSNKGSKCAQNALQMTDYNKCGEPQYRCECLAGFTGDPYTECSDVDECTRQPSVCHQLAQCSNTPGRFFCQCPEGFQGDGISECVASFLYPFDQSHLLPSNEKDGRVMEWRLSHPLRIFGRDRDTIWLTNNGLILVKGAKNVPSIRDEQHKLDGMDVQGVAPLFVPIDMTSNGKILVEETTDPRILGKAAQLINTQLGASSEQQPRFVATHALLVTYSNVSIGMSKTTKEATNTFQALLIGGKDRQKRGESSTVTFVQFLYRDLHWEGEEAEAGIMAPDRDNSILLPGSGTEGIEQLSQLSNARSQGIWLYRIDDLVPSACLRPELQPPYCDTLSASLSGPSKPIENSIASAQPNTSPNPPEEKEKIKREEEEEEEHFDKGREQQQHQNLPDFSREEQSGEEKQFQLQPSPTILPNKKPAIVQIQSREFEMPPDAFEDFNIRTTIKTTTTTNIPTNIPTFNKNNDKNKWLSSQQQEKHEEEREEENEGEQHVIIPELVNLQTKQTTTTKTLQQTTPQQQTLFSAKTTEKVASLPSFVPIEKSPSKIVFDGRFQHKIEDESLFNGNNNNSGVFPSPPPMETIWPVEDKENMKQTKHEKHEEMENVGEEENNENNKQTSKNMQDNKNIKNNITQTENTKTLLPTSLISEETSTTLITTTMEDRNNLLFVFNNTKTKPVATTKKVVIQTKPSTTQVPKHKQENPDGDDLLMEDWGSDRESGSDSLLEGVVTPNKLSIVIPIAIVLVWLVVLLVVAIFLCCRRRQTQERLRTLYGPAYQIRPVYTMRVNKLDEGNGGSFAPTEGVGSYEEHLEKAAQRLSAELAYNPNPLWAGPGRYSLYGSYWNLSPDASSAARRPPPPTNSKQQQRSSSSSAMEMISSPRSSQESNKSQQQSSVFTGYAQQISGHHKPFGNNSGEKESQQQETSTGDLFHRSQRNSASSGQRFNGARH</sequence>
<dbReference type="SUPFAM" id="SSF57184">
    <property type="entry name" value="Growth factor receptor domain"/>
    <property type="match status" value="1"/>
</dbReference>
<dbReference type="Gene3D" id="2.10.25.10">
    <property type="entry name" value="Laminin"/>
    <property type="match status" value="1"/>
</dbReference>
<comment type="caution">
    <text evidence="17">The sequence shown here is derived from an EMBL/GenBank/DDBJ whole genome shotgun (WGS) entry which is preliminary data.</text>
</comment>
<dbReference type="Pfam" id="PF06119">
    <property type="entry name" value="NIDO"/>
    <property type="match status" value="2"/>
</dbReference>
<dbReference type="Pfam" id="PF12947">
    <property type="entry name" value="EGF_3"/>
    <property type="match status" value="1"/>
</dbReference>
<keyword evidence="2 11" id="KW-0245">EGF-like domain</keyword>
<dbReference type="GO" id="GO:0007160">
    <property type="term" value="P:cell-matrix adhesion"/>
    <property type="evidence" value="ECO:0007669"/>
    <property type="project" value="InterPro"/>
</dbReference>
<evidence type="ECO:0000256" key="13">
    <source>
        <dbReference type="SAM" id="Phobius"/>
    </source>
</evidence>
<dbReference type="InterPro" id="IPR018097">
    <property type="entry name" value="EGF_Ca-bd_CS"/>
</dbReference>
<dbReference type="GO" id="GO:0005509">
    <property type="term" value="F:calcium ion binding"/>
    <property type="evidence" value="ECO:0007669"/>
    <property type="project" value="InterPro"/>
</dbReference>
<dbReference type="CDD" id="cd00054">
    <property type="entry name" value="EGF_CA"/>
    <property type="match status" value="1"/>
</dbReference>
<keyword evidence="5" id="KW-0677">Repeat</keyword>
<name>A0A6V7XIA4_MELEN</name>
<dbReference type="FunFam" id="2.10.25.10:FF:000202">
    <property type="entry name" value="Multiple epidermal growth factor-like domains 8"/>
    <property type="match status" value="1"/>
</dbReference>
<dbReference type="SMART" id="SM00181">
    <property type="entry name" value="EGF"/>
    <property type="match status" value="2"/>
</dbReference>